<protein>
    <submittedName>
        <fullName evidence="2">Uncharacterized protein</fullName>
    </submittedName>
</protein>
<name>A0AAD9JUW4_RIDPI</name>
<keyword evidence="3" id="KW-1185">Reference proteome</keyword>
<reference evidence="2" key="1">
    <citation type="journal article" date="2023" name="Mol. Biol. Evol.">
        <title>Third-Generation Sequencing Reveals the Adaptive Role of the Epigenome in Three Deep-Sea Polychaetes.</title>
        <authorList>
            <person name="Perez M."/>
            <person name="Aroh O."/>
            <person name="Sun Y."/>
            <person name="Lan Y."/>
            <person name="Juniper S.K."/>
            <person name="Young C.R."/>
            <person name="Angers B."/>
            <person name="Qian P.Y."/>
        </authorList>
    </citation>
    <scope>NUCLEOTIDE SEQUENCE</scope>
    <source>
        <strain evidence="2">R07B-5</strain>
    </source>
</reference>
<evidence type="ECO:0000256" key="1">
    <source>
        <dbReference type="SAM" id="SignalP"/>
    </source>
</evidence>
<sequence length="230" mass="25260">MTRASTSFFLVLYALASVSIVLAGGPSAAYCVDLTTGMKSVLPGNTADVRWTKKPTSNAGRCRLQGVLKIKPPSWAKSVSFHMAFEKSNKWSFNIGDSPTNDAWGGDMLSTLYDAEIHSINKYLRVYRSDVGGSGLLTKSYAVKTAMLIRLSKNQLYVTNYEGYSYYKVHNGLFAFDTMYMGLNRVIRRLSGSPVANRKGRGLCSVCIYFLKDTVRSLHDVLLTTGGGGM</sequence>
<feature type="signal peptide" evidence="1">
    <location>
        <begin position="1"/>
        <end position="23"/>
    </location>
</feature>
<proteinExistence type="predicted"/>
<comment type="caution">
    <text evidence="2">The sequence shown here is derived from an EMBL/GenBank/DDBJ whole genome shotgun (WGS) entry which is preliminary data.</text>
</comment>
<keyword evidence="1" id="KW-0732">Signal</keyword>
<organism evidence="2 3">
    <name type="scientific">Ridgeia piscesae</name>
    <name type="common">Tubeworm</name>
    <dbReference type="NCBI Taxonomy" id="27915"/>
    <lineage>
        <taxon>Eukaryota</taxon>
        <taxon>Metazoa</taxon>
        <taxon>Spiralia</taxon>
        <taxon>Lophotrochozoa</taxon>
        <taxon>Annelida</taxon>
        <taxon>Polychaeta</taxon>
        <taxon>Sedentaria</taxon>
        <taxon>Canalipalpata</taxon>
        <taxon>Sabellida</taxon>
        <taxon>Siboglinidae</taxon>
        <taxon>Ridgeia</taxon>
    </lineage>
</organism>
<dbReference type="EMBL" id="JAODUO010001691">
    <property type="protein sequence ID" value="KAK2159768.1"/>
    <property type="molecule type" value="Genomic_DNA"/>
</dbReference>
<dbReference type="Proteomes" id="UP001209878">
    <property type="component" value="Unassembled WGS sequence"/>
</dbReference>
<evidence type="ECO:0000313" key="3">
    <source>
        <dbReference type="Proteomes" id="UP001209878"/>
    </source>
</evidence>
<gene>
    <name evidence="2" type="ORF">NP493_1691g00037</name>
</gene>
<feature type="chain" id="PRO_5042277829" evidence="1">
    <location>
        <begin position="24"/>
        <end position="230"/>
    </location>
</feature>
<dbReference type="AlphaFoldDB" id="A0AAD9JUW4"/>
<evidence type="ECO:0000313" key="2">
    <source>
        <dbReference type="EMBL" id="KAK2159768.1"/>
    </source>
</evidence>
<accession>A0AAD9JUW4</accession>